<dbReference type="InterPro" id="IPR027417">
    <property type="entry name" value="P-loop_NTPase"/>
</dbReference>
<dbReference type="EMBL" id="JAFHKK010000013">
    <property type="protein sequence ID" value="MBN2964503.1"/>
    <property type="molecule type" value="Genomic_DNA"/>
</dbReference>
<dbReference type="RefSeq" id="WP_205459055.1">
    <property type="nucleotide sequence ID" value="NZ_JAFHKK010000013.1"/>
</dbReference>
<dbReference type="InterPro" id="IPR015854">
    <property type="entry name" value="ABC_transpr_LolD-like"/>
</dbReference>
<dbReference type="GO" id="GO:0005524">
    <property type="term" value="F:ATP binding"/>
    <property type="evidence" value="ECO:0007669"/>
    <property type="project" value="UniProtKB-KW"/>
</dbReference>
<dbReference type="InterPro" id="IPR017911">
    <property type="entry name" value="MacB-like_ATP-bd"/>
</dbReference>
<organism evidence="5 6">
    <name type="scientific">Sulfurospirillum tamanense</name>
    <dbReference type="NCBI Taxonomy" id="2813362"/>
    <lineage>
        <taxon>Bacteria</taxon>
        <taxon>Pseudomonadati</taxon>
        <taxon>Campylobacterota</taxon>
        <taxon>Epsilonproteobacteria</taxon>
        <taxon>Campylobacterales</taxon>
        <taxon>Sulfurospirillaceae</taxon>
        <taxon>Sulfurospirillum</taxon>
    </lineage>
</organism>
<evidence type="ECO:0000313" key="5">
    <source>
        <dbReference type="EMBL" id="MBN2964503.1"/>
    </source>
</evidence>
<name>A0ABS2WS53_9BACT</name>
<evidence type="ECO:0000256" key="1">
    <source>
        <dbReference type="ARBA" id="ARBA00022448"/>
    </source>
</evidence>
<dbReference type="SUPFAM" id="SSF52540">
    <property type="entry name" value="P-loop containing nucleoside triphosphate hydrolases"/>
    <property type="match status" value="1"/>
</dbReference>
<dbReference type="Gene3D" id="3.40.50.300">
    <property type="entry name" value="P-loop containing nucleotide triphosphate hydrolases"/>
    <property type="match status" value="1"/>
</dbReference>
<keyword evidence="1" id="KW-0813">Transport</keyword>
<keyword evidence="2" id="KW-0547">Nucleotide-binding</keyword>
<dbReference type="PANTHER" id="PTHR24220">
    <property type="entry name" value="IMPORT ATP-BINDING PROTEIN"/>
    <property type="match status" value="1"/>
</dbReference>
<evidence type="ECO:0000256" key="3">
    <source>
        <dbReference type="ARBA" id="ARBA00022840"/>
    </source>
</evidence>
<dbReference type="PROSITE" id="PS50893">
    <property type="entry name" value="ABC_TRANSPORTER_2"/>
    <property type="match status" value="1"/>
</dbReference>
<keyword evidence="3 5" id="KW-0067">ATP-binding</keyword>
<dbReference type="PROSITE" id="PS00211">
    <property type="entry name" value="ABC_TRANSPORTER_1"/>
    <property type="match status" value="1"/>
</dbReference>
<feature type="domain" description="ABC transporter" evidence="4">
    <location>
        <begin position="2"/>
        <end position="217"/>
    </location>
</feature>
<proteinExistence type="predicted"/>
<dbReference type="InterPro" id="IPR003439">
    <property type="entry name" value="ABC_transporter-like_ATP-bd"/>
</dbReference>
<reference evidence="5" key="1">
    <citation type="submission" date="2021-02" db="EMBL/GenBank/DDBJ databases">
        <title>Sulfurospirillum tamanensis sp. nov.</title>
        <authorList>
            <person name="Frolova A."/>
            <person name="Merkel A."/>
            <person name="Slobodkin A."/>
        </authorList>
    </citation>
    <scope>NUCLEOTIDE SEQUENCE</scope>
    <source>
        <strain evidence="5">T05b</strain>
    </source>
</reference>
<accession>A0ABS2WS53</accession>
<reference evidence="5" key="2">
    <citation type="submission" date="2021-02" db="EMBL/GenBank/DDBJ databases">
        <authorList>
            <person name="Merkel A.Y."/>
        </authorList>
    </citation>
    <scope>NUCLEOTIDE SEQUENCE</scope>
    <source>
        <strain evidence="5">T05b</strain>
    </source>
</reference>
<sequence length="217" mass="23976">MIQAEHVSKVFNEGTPQEFQALWDISLHVKQGECVLLKGVSGSGKSTLLALCAGLYQPSHGTVHVASKPLSSLPEHFASRLRRRHIGIIFQQFHLIPRLSVLNNLALPALPDGIDITPRAESLLKRFGLFERQHTLASFLSGGEQQRVALIRALINDPDIILADEPSANLDVTLTKELLKTFDTLREAGKTLLIATHDPLLLAWNSNHVELSHGRRV</sequence>
<gene>
    <name evidence="5" type="ORF">JWV37_06905</name>
</gene>
<dbReference type="InterPro" id="IPR003593">
    <property type="entry name" value="AAA+_ATPase"/>
</dbReference>
<dbReference type="InterPro" id="IPR017871">
    <property type="entry name" value="ABC_transporter-like_CS"/>
</dbReference>
<protein>
    <submittedName>
        <fullName evidence="5">ABC transporter ATP-binding protein</fullName>
    </submittedName>
</protein>
<comment type="caution">
    <text evidence="5">The sequence shown here is derived from an EMBL/GenBank/DDBJ whole genome shotgun (WGS) entry which is preliminary data.</text>
</comment>
<evidence type="ECO:0000313" key="6">
    <source>
        <dbReference type="Proteomes" id="UP000703590"/>
    </source>
</evidence>
<dbReference type="Proteomes" id="UP000703590">
    <property type="component" value="Unassembled WGS sequence"/>
</dbReference>
<dbReference type="PANTHER" id="PTHR24220:SF86">
    <property type="entry name" value="ABC TRANSPORTER ABCH.1"/>
    <property type="match status" value="1"/>
</dbReference>
<evidence type="ECO:0000256" key="2">
    <source>
        <dbReference type="ARBA" id="ARBA00022741"/>
    </source>
</evidence>
<dbReference type="CDD" id="cd03255">
    <property type="entry name" value="ABC_MJ0796_LolCDE_FtsE"/>
    <property type="match status" value="1"/>
</dbReference>
<dbReference type="Pfam" id="PF00005">
    <property type="entry name" value="ABC_tran"/>
    <property type="match status" value="1"/>
</dbReference>
<keyword evidence="6" id="KW-1185">Reference proteome</keyword>
<dbReference type="SMART" id="SM00382">
    <property type="entry name" value="AAA"/>
    <property type="match status" value="1"/>
</dbReference>
<evidence type="ECO:0000259" key="4">
    <source>
        <dbReference type="PROSITE" id="PS50893"/>
    </source>
</evidence>